<proteinExistence type="predicted"/>
<dbReference type="Proteomes" id="UP000675409">
    <property type="component" value="Unassembled WGS sequence"/>
</dbReference>
<evidence type="ECO:0000313" key="1">
    <source>
        <dbReference type="EMBL" id="MBL0887591.1"/>
    </source>
</evidence>
<sequence>MREDTEELDRVDTSLFTMTVAPLLGQAHPGGLLAPVTSADHERAAELMGAQFRRERGYDFNPYDPGPEAETLLILGRFHTTFPVAVGAVGMSCHRGRWTLA</sequence>
<reference evidence="1 2" key="1">
    <citation type="journal article" date="2021" name="Arch. Microbiol.">
        <title>Myceligenerans indicum sp. nov., an actinobacterium isolated from mangrove sediment of Sundarbans, India.</title>
        <authorList>
            <person name="Asha K."/>
            <person name="Bhadury P."/>
        </authorList>
    </citation>
    <scope>NUCLEOTIDE SEQUENCE [LARGE SCALE GENOMIC DNA]</scope>
    <source>
        <strain evidence="1 2">I2</strain>
    </source>
</reference>
<keyword evidence="2" id="KW-1185">Reference proteome</keyword>
<dbReference type="RefSeq" id="WP_201848844.1">
    <property type="nucleotide sequence ID" value="NZ_JABBYC010000031.1"/>
</dbReference>
<comment type="caution">
    <text evidence="1">The sequence shown here is derived from an EMBL/GenBank/DDBJ whole genome shotgun (WGS) entry which is preliminary data.</text>
</comment>
<name>A0ABS1LMW1_9MICO</name>
<dbReference type="EMBL" id="JABBYC010000031">
    <property type="protein sequence ID" value="MBL0887591.1"/>
    <property type="molecule type" value="Genomic_DNA"/>
</dbReference>
<protein>
    <submittedName>
        <fullName evidence="1">Uncharacterized protein</fullName>
    </submittedName>
</protein>
<gene>
    <name evidence="1" type="ORF">HGK34_15095</name>
</gene>
<evidence type="ECO:0000313" key="2">
    <source>
        <dbReference type="Proteomes" id="UP000675409"/>
    </source>
</evidence>
<organism evidence="1 2">
    <name type="scientific">Myceligenerans indicum</name>
    <dbReference type="NCBI Taxonomy" id="2593663"/>
    <lineage>
        <taxon>Bacteria</taxon>
        <taxon>Bacillati</taxon>
        <taxon>Actinomycetota</taxon>
        <taxon>Actinomycetes</taxon>
        <taxon>Micrococcales</taxon>
        <taxon>Promicromonosporaceae</taxon>
        <taxon>Myceligenerans</taxon>
    </lineage>
</organism>
<accession>A0ABS1LMW1</accession>